<dbReference type="Proteomes" id="UP001472866">
    <property type="component" value="Chromosome 12"/>
</dbReference>
<evidence type="ECO:0000313" key="5">
    <source>
        <dbReference type="Proteomes" id="UP001472866"/>
    </source>
</evidence>
<evidence type="ECO:0000313" key="4">
    <source>
        <dbReference type="EMBL" id="WZN65325.1"/>
    </source>
</evidence>
<dbReference type="GO" id="GO:0009654">
    <property type="term" value="C:photosystem II oxygen evolving complex"/>
    <property type="evidence" value="ECO:0007669"/>
    <property type="project" value="InterPro"/>
</dbReference>
<dbReference type="GO" id="GO:0015979">
    <property type="term" value="P:photosynthesis"/>
    <property type="evidence" value="ECO:0007669"/>
    <property type="project" value="InterPro"/>
</dbReference>
<proteinExistence type="predicted"/>
<organism evidence="4 5">
    <name type="scientific">Chloropicon roscoffensis</name>
    <dbReference type="NCBI Taxonomy" id="1461544"/>
    <lineage>
        <taxon>Eukaryota</taxon>
        <taxon>Viridiplantae</taxon>
        <taxon>Chlorophyta</taxon>
        <taxon>Chloropicophyceae</taxon>
        <taxon>Chloropicales</taxon>
        <taxon>Chloropicaceae</taxon>
        <taxon>Chloropicon</taxon>
    </lineage>
</organism>
<dbReference type="InterPro" id="IPR023222">
    <property type="entry name" value="PsbQ-like_dom_sf"/>
</dbReference>
<dbReference type="GO" id="GO:0019898">
    <property type="term" value="C:extrinsic component of membrane"/>
    <property type="evidence" value="ECO:0007669"/>
    <property type="project" value="InterPro"/>
</dbReference>
<dbReference type="InterPro" id="IPR008797">
    <property type="entry name" value="PSII_PsbQ"/>
</dbReference>
<dbReference type="AlphaFoldDB" id="A0AAX4PH40"/>
<accession>A0AAX4PH40</accession>
<comment type="subcellular location">
    <subcellularLocation>
        <location evidence="1">Membrane</location>
    </subcellularLocation>
</comment>
<dbReference type="SUPFAM" id="SSF101112">
    <property type="entry name" value="Oxygen-evolving enhancer protein 3"/>
    <property type="match status" value="1"/>
</dbReference>
<dbReference type="Pfam" id="PF05757">
    <property type="entry name" value="PsbQ"/>
    <property type="match status" value="1"/>
</dbReference>
<evidence type="ECO:0000256" key="1">
    <source>
        <dbReference type="ARBA" id="ARBA00004370"/>
    </source>
</evidence>
<keyword evidence="5" id="KW-1185">Reference proteome</keyword>
<keyword evidence="3" id="KW-0472">Membrane</keyword>
<name>A0AAX4PH40_9CHLO</name>
<reference evidence="4 5" key="1">
    <citation type="submission" date="2024-03" db="EMBL/GenBank/DDBJ databases">
        <title>Complete genome sequence of the green alga Chloropicon roscoffensis RCC1871.</title>
        <authorList>
            <person name="Lemieux C."/>
            <person name="Pombert J.-F."/>
            <person name="Otis C."/>
            <person name="Turmel M."/>
        </authorList>
    </citation>
    <scope>NUCLEOTIDE SEQUENCE [LARGE SCALE GENOMIC DNA]</scope>
    <source>
        <strain evidence="4 5">RCC1871</strain>
    </source>
</reference>
<dbReference type="GO" id="GO:0005509">
    <property type="term" value="F:calcium ion binding"/>
    <property type="evidence" value="ECO:0007669"/>
    <property type="project" value="InterPro"/>
</dbReference>
<keyword evidence="2" id="KW-0793">Thylakoid</keyword>
<dbReference type="EMBL" id="CP151512">
    <property type="protein sequence ID" value="WZN65325.1"/>
    <property type="molecule type" value="Genomic_DNA"/>
</dbReference>
<evidence type="ECO:0000256" key="3">
    <source>
        <dbReference type="ARBA" id="ARBA00023136"/>
    </source>
</evidence>
<evidence type="ECO:0000256" key="2">
    <source>
        <dbReference type="ARBA" id="ARBA00023078"/>
    </source>
</evidence>
<protein>
    <submittedName>
        <fullName evidence="4">Oxygen evolving enhancer protein PsbQ</fullName>
    </submittedName>
</protein>
<dbReference type="Gene3D" id="1.20.120.290">
    <property type="entry name" value="Oxygen-evolving enhancer protein 3 (PsbQ), four-helix up-down bundle"/>
    <property type="match status" value="1"/>
</dbReference>
<sequence>MVNAAVTRKNLATVTRTATKTRVVRVHAQAAESSSRRQVMGQLAGVAALFAGAARANAEPINLIDDKTKNLDYKSNIADQARDVDIDNSIRTGRAQARADKAFVVKRVEEGKNRLEKDVKDFVAKAYWYDAKQELRRQLGYMSLDMDTLIAASGDKKKGLSMKKDFFTAVDNLDFAIRQKNKDAGLKYQAEALTKLNDFIAFAT</sequence>
<gene>
    <name evidence="4" type="ORF">HKI87_12g68830</name>
</gene>